<dbReference type="EMBL" id="BLLK01000047">
    <property type="protein sequence ID" value="GFH54282.1"/>
    <property type="molecule type" value="Genomic_DNA"/>
</dbReference>
<dbReference type="PANTHER" id="PTHR14577:SF0">
    <property type="entry name" value="NUCLEOLAR PROTEIN 12"/>
    <property type="match status" value="1"/>
</dbReference>
<keyword evidence="4" id="KW-0539">Nucleus</keyword>
<feature type="region of interest" description="Disordered" evidence="5">
    <location>
        <begin position="1"/>
        <end position="113"/>
    </location>
</feature>
<evidence type="ECO:0000256" key="5">
    <source>
        <dbReference type="SAM" id="MobiDB-lite"/>
    </source>
</evidence>
<evidence type="ECO:0000256" key="4">
    <source>
        <dbReference type="ARBA" id="ARBA00023242"/>
    </source>
</evidence>
<feature type="compositionally biased region" description="Basic residues" evidence="5">
    <location>
        <begin position="11"/>
        <end position="27"/>
    </location>
</feature>
<feature type="compositionally biased region" description="Basic residues" evidence="5">
    <location>
        <begin position="182"/>
        <end position="200"/>
    </location>
</feature>
<dbReference type="AlphaFoldDB" id="A0AAD3CXY7"/>
<evidence type="ECO:0000313" key="6">
    <source>
        <dbReference type="EMBL" id="GFH54282.1"/>
    </source>
</evidence>
<dbReference type="Pfam" id="PF09805">
    <property type="entry name" value="Nop25"/>
    <property type="match status" value="1"/>
</dbReference>
<feature type="compositionally biased region" description="Polar residues" evidence="5">
    <location>
        <begin position="1"/>
        <end position="10"/>
    </location>
</feature>
<accession>A0AAD3CXY7</accession>
<evidence type="ECO:0000313" key="7">
    <source>
        <dbReference type="Proteomes" id="UP001054902"/>
    </source>
</evidence>
<name>A0AAD3CXY7_9STRA</name>
<evidence type="ECO:0000256" key="1">
    <source>
        <dbReference type="ARBA" id="ARBA00004604"/>
    </source>
</evidence>
<feature type="region of interest" description="Disordered" evidence="5">
    <location>
        <begin position="178"/>
        <end position="243"/>
    </location>
</feature>
<dbReference type="GO" id="GO:0019843">
    <property type="term" value="F:rRNA binding"/>
    <property type="evidence" value="ECO:0007669"/>
    <property type="project" value="TreeGrafter"/>
</dbReference>
<feature type="compositionally biased region" description="Polar residues" evidence="5">
    <location>
        <begin position="219"/>
        <end position="228"/>
    </location>
</feature>
<keyword evidence="3" id="KW-0175">Coiled coil</keyword>
<comment type="subcellular location">
    <subcellularLocation>
        <location evidence="1">Nucleus</location>
        <location evidence="1">Nucleolus</location>
    </subcellularLocation>
</comment>
<protein>
    <recommendedName>
        <fullName evidence="8">Nucleolar protein 12</fullName>
    </recommendedName>
</protein>
<keyword evidence="7" id="KW-1185">Reference proteome</keyword>
<evidence type="ECO:0008006" key="8">
    <source>
        <dbReference type="Google" id="ProtNLM"/>
    </source>
</evidence>
<dbReference type="Proteomes" id="UP001054902">
    <property type="component" value="Unassembled WGS sequence"/>
</dbReference>
<gene>
    <name evidence="6" type="ORF">CTEN210_10758</name>
</gene>
<feature type="compositionally biased region" description="Basic and acidic residues" evidence="5">
    <location>
        <begin position="68"/>
        <end position="94"/>
    </location>
</feature>
<feature type="compositionally biased region" description="Acidic residues" evidence="5">
    <location>
        <begin position="95"/>
        <end position="106"/>
    </location>
</feature>
<evidence type="ECO:0000256" key="3">
    <source>
        <dbReference type="ARBA" id="ARBA00023054"/>
    </source>
</evidence>
<evidence type="ECO:0000256" key="2">
    <source>
        <dbReference type="ARBA" id="ARBA00007175"/>
    </source>
</evidence>
<proteinExistence type="inferred from homology"/>
<reference evidence="6 7" key="1">
    <citation type="journal article" date="2021" name="Sci. Rep.">
        <title>The genome of the diatom Chaetoceros tenuissimus carries an ancient integrated fragment of an extant virus.</title>
        <authorList>
            <person name="Hongo Y."/>
            <person name="Kimura K."/>
            <person name="Takaki Y."/>
            <person name="Yoshida Y."/>
            <person name="Baba S."/>
            <person name="Kobayashi G."/>
            <person name="Nagasaki K."/>
            <person name="Hano T."/>
            <person name="Tomaru Y."/>
        </authorList>
    </citation>
    <scope>NUCLEOTIDE SEQUENCE [LARGE SCALE GENOMIC DNA]</scope>
    <source>
        <strain evidence="6 7">NIES-3715</strain>
    </source>
</reference>
<dbReference type="PANTHER" id="PTHR14577">
    <property type="entry name" value="NUCLEOLAR PROTEIN 12"/>
    <property type="match status" value="1"/>
</dbReference>
<dbReference type="InterPro" id="IPR019186">
    <property type="entry name" value="Nucleolar_protein_12"/>
</dbReference>
<comment type="caution">
    <text evidence="6">The sequence shown here is derived from an EMBL/GenBank/DDBJ whole genome shotgun (WGS) entry which is preliminary data.</text>
</comment>
<feature type="compositionally biased region" description="Basic and acidic residues" evidence="5">
    <location>
        <begin position="28"/>
        <end position="38"/>
    </location>
</feature>
<sequence length="243" mass="27806">MAKRNQQNGSKSKKNHKSQTLSKRPKHQKLEIKFDPQARRQYLTGLSAKKQERRAYGLAMQKVKDRRAKIEERKESKKAMMEQIEEAEKMKNNDLFDDYDSGDESDNVEKDEDHNVKVEKFEDQNTQQQFGGQVIVTTSFGIPSDDESVGERAQKIGKKNVDLEQKFAGNVKKYMDQFKKNMPVKKAKFQNRGRAGKKGQHGAEKMIGGNAKDLKMAQKTLSRAQGNSKNERGGKKGKKGKRR</sequence>
<organism evidence="6 7">
    <name type="scientific">Chaetoceros tenuissimus</name>
    <dbReference type="NCBI Taxonomy" id="426638"/>
    <lineage>
        <taxon>Eukaryota</taxon>
        <taxon>Sar</taxon>
        <taxon>Stramenopiles</taxon>
        <taxon>Ochrophyta</taxon>
        <taxon>Bacillariophyta</taxon>
        <taxon>Coscinodiscophyceae</taxon>
        <taxon>Chaetocerotophycidae</taxon>
        <taxon>Chaetocerotales</taxon>
        <taxon>Chaetocerotaceae</taxon>
        <taxon>Chaetoceros</taxon>
    </lineage>
</organism>
<dbReference type="GO" id="GO:0005730">
    <property type="term" value="C:nucleolus"/>
    <property type="evidence" value="ECO:0007669"/>
    <property type="project" value="UniProtKB-SubCell"/>
</dbReference>
<comment type="similarity">
    <text evidence="2">Belongs to the RRP17 family.</text>
</comment>